<keyword evidence="18" id="KW-1185">Reference proteome</keyword>
<gene>
    <name evidence="15 17" type="primary">dapE</name>
    <name evidence="17" type="ORF">HB662_25815</name>
</gene>
<keyword evidence="9 15" id="KW-0862">Zinc</keyword>
<dbReference type="EC" id="3.5.1.18" evidence="4 15"/>
<dbReference type="GO" id="GO:0009014">
    <property type="term" value="F:succinyl-diaminopimelate desuccinylase activity"/>
    <property type="evidence" value="ECO:0007669"/>
    <property type="project" value="UniProtKB-EC"/>
</dbReference>
<dbReference type="Proteomes" id="UP000765160">
    <property type="component" value="Unassembled WGS sequence"/>
</dbReference>
<keyword evidence="7 15" id="KW-0479">Metal-binding</keyword>
<evidence type="ECO:0000256" key="1">
    <source>
        <dbReference type="ARBA" id="ARBA00005130"/>
    </source>
</evidence>
<dbReference type="Pfam" id="PF01546">
    <property type="entry name" value="Peptidase_M20"/>
    <property type="match status" value="1"/>
</dbReference>
<dbReference type="InterPro" id="IPR005941">
    <property type="entry name" value="DapE_proteobac"/>
</dbReference>
<evidence type="ECO:0000313" key="18">
    <source>
        <dbReference type="Proteomes" id="UP000765160"/>
    </source>
</evidence>
<protein>
    <recommendedName>
        <fullName evidence="5 15">Succinyl-diaminopimelate desuccinylase</fullName>
        <shortName evidence="15">SDAP desuccinylase</shortName>
        <ecNumber evidence="4 15">3.5.1.18</ecNumber>
    </recommendedName>
    <alternativeName>
        <fullName evidence="13 15">N-succinyl-LL-2,6-diaminoheptanedioate amidohydrolase</fullName>
    </alternativeName>
</protein>
<keyword evidence="11 15" id="KW-0457">Lysine biosynthesis</keyword>
<keyword evidence="10 15" id="KW-0220">Diaminopimelate biosynthesis</keyword>
<evidence type="ECO:0000256" key="9">
    <source>
        <dbReference type="ARBA" id="ARBA00022833"/>
    </source>
</evidence>
<reference evidence="17 18" key="1">
    <citation type="submission" date="2020-03" db="EMBL/GenBank/DDBJ databases">
        <title>Roseomonas selenitidurans sp. nov. isolated from soil.</title>
        <authorList>
            <person name="Liu H."/>
        </authorList>
    </citation>
    <scope>NUCLEOTIDE SEQUENCE [LARGE SCALE GENOMIC DNA]</scope>
    <source>
        <strain evidence="17 18">JCM 15073</strain>
    </source>
</reference>
<evidence type="ECO:0000256" key="6">
    <source>
        <dbReference type="ARBA" id="ARBA00022605"/>
    </source>
</evidence>
<dbReference type="PANTHER" id="PTHR43808">
    <property type="entry name" value="ACETYLORNITHINE DEACETYLASE"/>
    <property type="match status" value="1"/>
</dbReference>
<feature type="binding site" evidence="15">
    <location>
        <position position="369"/>
    </location>
    <ligand>
        <name>Zn(2+)</name>
        <dbReference type="ChEBI" id="CHEBI:29105"/>
        <label>2</label>
    </ligand>
</feature>
<evidence type="ECO:0000256" key="10">
    <source>
        <dbReference type="ARBA" id="ARBA00022915"/>
    </source>
</evidence>
<comment type="cofactor">
    <cofactor evidence="15">
        <name>Zn(2+)</name>
        <dbReference type="ChEBI" id="CHEBI:29105"/>
    </cofactor>
    <cofactor evidence="15">
        <name>Co(2+)</name>
        <dbReference type="ChEBI" id="CHEBI:48828"/>
    </cofactor>
    <text evidence="15">Binds 2 Zn(2+) or Co(2+) ions per subunit.</text>
</comment>
<feature type="domain" description="Peptidase M20 dimerisation" evidence="16">
    <location>
        <begin position="197"/>
        <end position="304"/>
    </location>
</feature>
<dbReference type="NCBIfam" id="NF009557">
    <property type="entry name" value="PRK13009.1"/>
    <property type="match status" value="1"/>
</dbReference>
<feature type="active site" description="Proton acceptor" evidence="15">
    <location>
        <position position="155"/>
    </location>
</feature>
<evidence type="ECO:0000256" key="14">
    <source>
        <dbReference type="ARBA" id="ARBA00051301"/>
    </source>
</evidence>
<dbReference type="PROSITE" id="PS00758">
    <property type="entry name" value="ARGE_DAPE_CPG2_1"/>
    <property type="match status" value="1"/>
</dbReference>
<evidence type="ECO:0000256" key="12">
    <source>
        <dbReference type="ARBA" id="ARBA00023285"/>
    </source>
</evidence>
<organism evidence="17 18">
    <name type="scientific">Falsiroseomonas frigidaquae</name>
    <dbReference type="NCBI Taxonomy" id="487318"/>
    <lineage>
        <taxon>Bacteria</taxon>
        <taxon>Pseudomonadati</taxon>
        <taxon>Pseudomonadota</taxon>
        <taxon>Alphaproteobacteria</taxon>
        <taxon>Acetobacterales</taxon>
        <taxon>Roseomonadaceae</taxon>
        <taxon>Falsiroseomonas</taxon>
    </lineage>
</organism>
<evidence type="ECO:0000256" key="3">
    <source>
        <dbReference type="ARBA" id="ARBA00011738"/>
    </source>
</evidence>
<dbReference type="InterPro" id="IPR050072">
    <property type="entry name" value="Peptidase_M20A"/>
</dbReference>
<dbReference type="InterPro" id="IPR011650">
    <property type="entry name" value="Peptidase_M20_dimer"/>
</dbReference>
<keyword evidence="12 15" id="KW-0170">Cobalt</keyword>
<comment type="subunit">
    <text evidence="3 15">Homodimer.</text>
</comment>
<dbReference type="SUPFAM" id="SSF53187">
    <property type="entry name" value="Zn-dependent exopeptidases"/>
    <property type="match status" value="1"/>
</dbReference>
<feature type="binding site" evidence="15">
    <location>
        <position position="121"/>
    </location>
    <ligand>
        <name>Zn(2+)</name>
        <dbReference type="ChEBI" id="CHEBI:29105"/>
        <label>2</label>
    </ligand>
</feature>
<dbReference type="NCBIfam" id="TIGR01246">
    <property type="entry name" value="dapE_proteo"/>
    <property type="match status" value="1"/>
</dbReference>
<accession>A0ABX1F7I5</accession>
<dbReference type="Pfam" id="PF07687">
    <property type="entry name" value="M20_dimer"/>
    <property type="match status" value="1"/>
</dbReference>
<dbReference type="InterPro" id="IPR002933">
    <property type="entry name" value="Peptidase_M20"/>
</dbReference>
<comment type="pathway">
    <text evidence="1 15">Amino-acid biosynthesis; L-lysine biosynthesis via DAP pathway; LL-2,6-diaminopimelate from (S)-tetrahydrodipicolinate (succinylase route): step 3/3.</text>
</comment>
<name>A0ABX1F7I5_9PROT</name>
<evidence type="ECO:0000256" key="11">
    <source>
        <dbReference type="ARBA" id="ARBA00023154"/>
    </source>
</evidence>
<dbReference type="InterPro" id="IPR036264">
    <property type="entry name" value="Bact_exopeptidase_dim_dom"/>
</dbReference>
<feature type="binding site" evidence="15">
    <location>
        <position position="156"/>
    </location>
    <ligand>
        <name>Zn(2+)</name>
        <dbReference type="ChEBI" id="CHEBI:29105"/>
        <label>2</label>
    </ligand>
</feature>
<dbReference type="HAMAP" id="MF_01690">
    <property type="entry name" value="DapE"/>
    <property type="match status" value="1"/>
</dbReference>
<comment type="similarity">
    <text evidence="2 15">Belongs to the peptidase M20A family. DapE subfamily.</text>
</comment>
<dbReference type="EMBL" id="JAAVTX010000008">
    <property type="protein sequence ID" value="NKE48220.1"/>
    <property type="molecule type" value="Genomic_DNA"/>
</dbReference>
<feature type="binding site" evidence="15">
    <location>
        <position position="121"/>
    </location>
    <ligand>
        <name>Zn(2+)</name>
        <dbReference type="ChEBI" id="CHEBI:29105"/>
        <label>1</label>
    </ligand>
</feature>
<sequence>MRRPARRPRSTNCCGTRPRVRNDVPDPVPLAQALIRCRSVTPVDDGALAVLEAALAPLGFACHRLRFGEVENLFAIRGEAGPHLMFAGHTDVVPPGTTGWSVDPFGGEVRDGLLFGRGATDMKGGVAAWVAAVADVLARRPDMPGTLSLLITGDEEGPAIDGTAKVLDWLANSGKVPDCCVVGEPTSKAVLGDTIKVGRRGSLNATLTVHGTQGHSAYPQRADNPIHRLVRVLAALTGTPLDQGSEFFEPTTLQVTSFDVGNPATNVIPPSATARLNIRFNDLHSEASLTAHLRAALEREAPRHELDVVCSGESFLTQPGPFVAALERAVLAETGQAAKLDTGGGTSDARFIARFCPVAELGAVGATMHKADESTPVEELRALTRLYARVIEEVLG</sequence>
<dbReference type="SUPFAM" id="SSF55031">
    <property type="entry name" value="Bacterial exopeptidase dimerisation domain"/>
    <property type="match status" value="1"/>
</dbReference>
<evidence type="ECO:0000256" key="7">
    <source>
        <dbReference type="ARBA" id="ARBA00022723"/>
    </source>
</evidence>
<evidence type="ECO:0000256" key="5">
    <source>
        <dbReference type="ARBA" id="ARBA00022391"/>
    </source>
</evidence>
<dbReference type="InterPro" id="IPR001261">
    <property type="entry name" value="ArgE/DapE_CS"/>
</dbReference>
<comment type="caution">
    <text evidence="17">The sequence shown here is derived from an EMBL/GenBank/DDBJ whole genome shotgun (WGS) entry which is preliminary data.</text>
</comment>
<dbReference type="CDD" id="cd03891">
    <property type="entry name" value="M20_DapE_proteobac"/>
    <property type="match status" value="1"/>
</dbReference>
<evidence type="ECO:0000256" key="8">
    <source>
        <dbReference type="ARBA" id="ARBA00022801"/>
    </source>
</evidence>
<evidence type="ECO:0000259" key="16">
    <source>
        <dbReference type="Pfam" id="PF07687"/>
    </source>
</evidence>
<feature type="binding site" evidence="15">
    <location>
        <position position="89"/>
    </location>
    <ligand>
        <name>Zn(2+)</name>
        <dbReference type="ChEBI" id="CHEBI:29105"/>
        <label>1</label>
    </ligand>
</feature>
<feature type="active site" evidence="15">
    <location>
        <position position="91"/>
    </location>
</feature>
<dbReference type="PANTHER" id="PTHR43808:SF31">
    <property type="entry name" value="N-ACETYL-L-CITRULLINE DEACETYLASE"/>
    <property type="match status" value="1"/>
</dbReference>
<evidence type="ECO:0000256" key="4">
    <source>
        <dbReference type="ARBA" id="ARBA00011921"/>
    </source>
</evidence>
<dbReference type="Gene3D" id="3.40.630.10">
    <property type="entry name" value="Zn peptidases"/>
    <property type="match status" value="1"/>
</dbReference>
<dbReference type="Gene3D" id="3.30.70.360">
    <property type="match status" value="1"/>
</dbReference>
<evidence type="ECO:0000256" key="13">
    <source>
        <dbReference type="ARBA" id="ARBA00031891"/>
    </source>
</evidence>
<keyword evidence="8 15" id="KW-0378">Hydrolase</keyword>
<proteinExistence type="inferred from homology"/>
<comment type="catalytic activity">
    <reaction evidence="14 15">
        <text>N-succinyl-(2S,6S)-2,6-diaminopimelate + H2O = (2S,6S)-2,6-diaminopimelate + succinate</text>
        <dbReference type="Rhea" id="RHEA:22608"/>
        <dbReference type="ChEBI" id="CHEBI:15377"/>
        <dbReference type="ChEBI" id="CHEBI:30031"/>
        <dbReference type="ChEBI" id="CHEBI:57609"/>
        <dbReference type="ChEBI" id="CHEBI:58087"/>
        <dbReference type="EC" id="3.5.1.18"/>
    </reaction>
</comment>
<evidence type="ECO:0000313" key="17">
    <source>
        <dbReference type="EMBL" id="NKE48220.1"/>
    </source>
</evidence>
<comment type="function">
    <text evidence="15">Catalyzes the hydrolysis of N-succinyl-L,L-diaminopimelic acid (SDAP), forming succinate and LL-2,6-diaminopimelate (DAP), an intermediate involved in the bacterial biosynthesis of lysine and meso-diaminopimelic acid, an essential component of bacterial cell walls.</text>
</comment>
<feature type="binding site" evidence="15">
    <location>
        <position position="184"/>
    </location>
    <ligand>
        <name>Zn(2+)</name>
        <dbReference type="ChEBI" id="CHEBI:29105"/>
        <label>1</label>
    </ligand>
</feature>
<keyword evidence="6 15" id="KW-0028">Amino-acid biosynthesis</keyword>
<evidence type="ECO:0000256" key="2">
    <source>
        <dbReference type="ARBA" id="ARBA00006746"/>
    </source>
</evidence>
<evidence type="ECO:0000256" key="15">
    <source>
        <dbReference type="HAMAP-Rule" id="MF_01690"/>
    </source>
</evidence>